<dbReference type="Proteomes" id="UP000216101">
    <property type="component" value="Unassembled WGS sequence"/>
</dbReference>
<accession>A0A266QC94</accession>
<evidence type="ECO:0000313" key="1">
    <source>
        <dbReference type="EMBL" id="OZY87503.1"/>
    </source>
</evidence>
<name>A0A266QC94_9GAMM</name>
<gene>
    <name evidence="1" type="ORF">CBP51_11180</name>
</gene>
<reference evidence="2" key="1">
    <citation type="submission" date="2017-05" db="EMBL/GenBank/DDBJ databases">
        <authorList>
            <person name="Barney B.M."/>
        </authorList>
    </citation>
    <scope>NUCLEOTIDE SEQUENCE [LARGE SCALE GENOMIC DNA]</scope>
    <source>
        <strain evidence="2">PSBB022</strain>
    </source>
</reference>
<comment type="caution">
    <text evidence="1">The sequence shown here is derived from an EMBL/GenBank/DDBJ whole genome shotgun (WGS) entry which is preliminary data.</text>
</comment>
<evidence type="ECO:0000313" key="2">
    <source>
        <dbReference type="Proteomes" id="UP000216101"/>
    </source>
</evidence>
<dbReference type="AlphaFoldDB" id="A0A266QC94"/>
<dbReference type="EMBL" id="NHNI01000001">
    <property type="protein sequence ID" value="OZY87503.1"/>
    <property type="molecule type" value="Genomic_DNA"/>
</dbReference>
<dbReference type="RefSeq" id="WP_094984903.1">
    <property type="nucleotide sequence ID" value="NZ_NHNI01000001.1"/>
</dbReference>
<sequence length="59" mass="6927">MENVYIDAIKTLVNAHYEHKISLEEYRTKRRQLIDQMDKEFNGLTPTPQVMSLSINTSD</sequence>
<protein>
    <submittedName>
        <fullName evidence="1">Uncharacterized protein</fullName>
    </submittedName>
</protein>
<keyword evidence="2" id="KW-1185">Reference proteome</keyword>
<proteinExistence type="predicted"/>
<organism evidence="1 2">
    <name type="scientific">Cellvibrio mixtus</name>
    <dbReference type="NCBI Taxonomy" id="39650"/>
    <lineage>
        <taxon>Bacteria</taxon>
        <taxon>Pseudomonadati</taxon>
        <taxon>Pseudomonadota</taxon>
        <taxon>Gammaproteobacteria</taxon>
        <taxon>Cellvibrionales</taxon>
        <taxon>Cellvibrionaceae</taxon>
        <taxon>Cellvibrio</taxon>
    </lineage>
</organism>